<feature type="transmembrane region" description="Helical" evidence="16">
    <location>
        <begin position="535"/>
        <end position="556"/>
    </location>
</feature>
<evidence type="ECO:0000256" key="10">
    <source>
        <dbReference type="ARBA" id="ARBA00022989"/>
    </source>
</evidence>
<keyword evidence="12 16" id="KW-0472">Membrane</keyword>
<comment type="subcellular location">
    <subcellularLocation>
        <location evidence="2">Cell membrane</location>
        <topology evidence="2">Multi-pass membrane protein</topology>
    </subcellularLocation>
</comment>
<reference evidence="18" key="1">
    <citation type="submission" date="2020-05" db="UniProtKB">
        <authorList>
            <consortium name="EnsemblMetazoa"/>
        </authorList>
    </citation>
    <scope>IDENTIFICATION</scope>
    <source>
        <strain evidence="18">MAF</strain>
    </source>
</reference>
<keyword evidence="8" id="KW-0106">Calcium</keyword>
<evidence type="ECO:0000256" key="11">
    <source>
        <dbReference type="ARBA" id="ARBA00023098"/>
    </source>
</evidence>
<feature type="compositionally biased region" description="Low complexity" evidence="15">
    <location>
        <begin position="1292"/>
        <end position="1302"/>
    </location>
</feature>
<dbReference type="SUPFAM" id="SSF53474">
    <property type="entry name" value="alpha/beta-Hydrolases"/>
    <property type="match status" value="1"/>
</dbReference>
<feature type="compositionally biased region" description="Basic residues" evidence="15">
    <location>
        <begin position="27"/>
        <end position="36"/>
    </location>
</feature>
<dbReference type="EnsemblMetazoa" id="AMEM011556-RA">
    <property type="protein sequence ID" value="AMEM011556-PA"/>
    <property type="gene ID" value="AMEM011556"/>
</dbReference>
<dbReference type="GO" id="GO:0046340">
    <property type="term" value="P:diacylglycerol catabolic process"/>
    <property type="evidence" value="ECO:0007669"/>
    <property type="project" value="TreeGrafter"/>
</dbReference>
<dbReference type="GO" id="GO:0005737">
    <property type="term" value="C:cytoplasm"/>
    <property type="evidence" value="ECO:0007669"/>
    <property type="project" value="TreeGrafter"/>
</dbReference>
<dbReference type="EC" id="3.1.1.116" evidence="14"/>
<feature type="transmembrane region" description="Helical" evidence="16">
    <location>
        <begin position="201"/>
        <end position="224"/>
    </location>
</feature>
<evidence type="ECO:0000256" key="1">
    <source>
        <dbReference type="ARBA" id="ARBA00001913"/>
    </source>
</evidence>
<dbReference type="Gene3D" id="3.40.50.1820">
    <property type="entry name" value="alpha/beta hydrolase"/>
    <property type="match status" value="1"/>
</dbReference>
<sequence>ILPTLCRWLLVAPQHRERNLPSDSGRLRRGKVRHPQRTTTATTTTETEATTTTRPPRADSGSAGEAMMPGIVVFQRRWSVGSDDLVVPGLFLLVIHFIWLVVLMVMTLTFHFDRAEYCILQLWYFQIGYMILLAVCMCLELSICVVSMRGSILDTEPRASMQYLLYARVLLMLVDLGLLTAGIIWLRDNYATCPAEEPKEVVLAAIACNLFVILSMFTTVWCTFDPAGRSWVKMKKYQRSMRESESRFNYKRSGSRSRNWRQRKVIRAYQDSWDHRCRLLFCCMGNSDRSRNSFTDIARLLSDFFRDLDVVPSDVVAGLVLLRKFQKLEREVIVRQQKNGTHKFLSGVPITASTQFLALNDPVDYDHFQAVIRYMYFAQGAYGWPMYLMSHSSTGVCQLASELRYCFCRRMQVDVVDDNCCFCNYAALKKMLELGEVEVIYATYHVDIAETPFFVAIDYNYNKIVISIRGTLSMKDVLTDLNAEGEPLPLNPPREDWLGHKGMVQAAIYIKQKLEEENLIQRALKHNPARGTQGFGLILVGHSLGAGTAAILAILMKQEYEYSKSFITSVVVGKDVVPRIGLYQMEALRADLINAIQRSIDPKWKTIACSVICCCCGPEPTSVMMMSTKDSNVQRYKQDRNSARQSTVHPNDNSIALTLHHPLYPPGRIIHIVRHHPAQEEQMLKKRDPVYQAIWADNKDFDEVLISPVMIQDHMPDTVLAALEKVVASIGPQKPHRQFTSPPPVAPDVGAGPLAFGAQSTLHRGESHQQQHQQQPHPFADHSKASSLAGSVVLGQPSAQSSLVDDSGIPQSISGPSEVTTVILAEVQSAAPPLAAVTSPPPSALPCSILATARVPPTAGKTLNFIASANPTRNDMYLMFQPAPVAGGPVRGDSLSLGITRRNSYEVQKIDLIHDDWFGMAPLASPESLSELSSISSRASMSLPDKCFEGGAAGNGSGKEARQQRAPTDPLAAESQLHTPKVLRRTPKVTGNLSTCAEDARTVYQYKRMGKIFVLNQPSSDSSTTLDSYDNEQAVVAASGSTSLEENGLLATISEKDIAPLVAASGSRAPAAVDDPNGNSTARCISSCPACPCRTAAGGKCCPKFNHRECYNYKYTSFNVFKFSKASSSSSSSGTTIPPPPVVGNEDNNNVYQSPSLHSGPAVKAGLLESHFPVFYGKGGGGGSVDESAAAGTPSSSISPPATIARSIKPLVPIRLGGVVHHDSVVMVAAAATANAHEPRNETFPLLVNLAEHSSPNGGFGRRKNTVHPTDRQLIAVDGFHPPGADSADGPGLSIGSHHSLSGSGGSSKQQHLAQQVHQSESNV</sequence>
<dbReference type="InterPro" id="IPR052214">
    <property type="entry name" value="DAG_Lipase-Related"/>
</dbReference>
<evidence type="ECO:0000256" key="6">
    <source>
        <dbReference type="ARBA" id="ARBA00022723"/>
    </source>
</evidence>
<feature type="compositionally biased region" description="Polar residues" evidence="15">
    <location>
        <begin position="1309"/>
        <end position="1324"/>
    </location>
</feature>
<feature type="region of interest" description="Disordered" evidence="15">
    <location>
        <begin position="733"/>
        <end position="786"/>
    </location>
</feature>
<dbReference type="Proteomes" id="UP000075903">
    <property type="component" value="Unassembled WGS sequence"/>
</dbReference>
<evidence type="ECO:0000256" key="5">
    <source>
        <dbReference type="ARBA" id="ARBA00022692"/>
    </source>
</evidence>
<dbReference type="VEuPathDB" id="VectorBase:AMEM011556"/>
<feature type="region of interest" description="Disordered" evidence="15">
    <location>
        <begin position="1277"/>
        <end position="1324"/>
    </location>
</feature>
<dbReference type="PANTHER" id="PTHR45792:SF8">
    <property type="entry name" value="DIACYLGLYCEROL LIPASE-ALPHA"/>
    <property type="match status" value="1"/>
</dbReference>
<protein>
    <recommendedName>
        <fullName evidence="14">sn-1-specific diacylglycerol lipase</fullName>
        <ecNumber evidence="14">3.1.1.116</ecNumber>
    </recommendedName>
</protein>
<evidence type="ECO:0000313" key="18">
    <source>
        <dbReference type="EnsemblMetazoa" id="AMEM011556-PA"/>
    </source>
</evidence>
<feature type="region of interest" description="Disordered" evidence="15">
    <location>
        <begin position="19"/>
        <end position="64"/>
    </location>
</feature>
<dbReference type="InterPro" id="IPR002921">
    <property type="entry name" value="Fungal_lipase-type"/>
</dbReference>
<name>A0A182VAC4_ANOME</name>
<evidence type="ECO:0000256" key="3">
    <source>
        <dbReference type="ARBA" id="ARBA00022475"/>
    </source>
</evidence>
<dbReference type="CDD" id="cd00519">
    <property type="entry name" value="Lipase_3"/>
    <property type="match status" value="1"/>
</dbReference>
<dbReference type="GO" id="GO:0004465">
    <property type="term" value="F:lipoprotein lipase activity"/>
    <property type="evidence" value="ECO:0007669"/>
    <property type="project" value="TreeGrafter"/>
</dbReference>
<accession>A0A182VAC4</accession>
<keyword evidence="7" id="KW-0378">Hydrolase</keyword>
<dbReference type="VEuPathDB" id="VectorBase:AMEM21_005250"/>
<dbReference type="Pfam" id="PF01764">
    <property type="entry name" value="Lipase_3"/>
    <property type="match status" value="1"/>
</dbReference>
<feature type="transmembrane region" description="Helical" evidence="16">
    <location>
        <begin position="122"/>
        <end position="145"/>
    </location>
</feature>
<keyword evidence="4" id="KW-0597">Phosphoprotein</keyword>
<evidence type="ECO:0000256" key="7">
    <source>
        <dbReference type="ARBA" id="ARBA00022801"/>
    </source>
</evidence>
<feature type="compositionally biased region" description="Low complexity" evidence="15">
    <location>
        <begin position="38"/>
        <end position="53"/>
    </location>
</feature>
<feature type="compositionally biased region" description="Polar residues" evidence="15">
    <location>
        <begin position="1146"/>
        <end position="1156"/>
    </location>
</feature>
<feature type="region of interest" description="Disordered" evidence="15">
    <location>
        <begin position="1125"/>
        <end position="1156"/>
    </location>
</feature>
<evidence type="ECO:0000256" key="2">
    <source>
        <dbReference type="ARBA" id="ARBA00004651"/>
    </source>
</evidence>
<evidence type="ECO:0000256" key="4">
    <source>
        <dbReference type="ARBA" id="ARBA00022553"/>
    </source>
</evidence>
<keyword evidence="6" id="KW-0479">Metal-binding</keyword>
<dbReference type="GO" id="GO:0019369">
    <property type="term" value="P:arachidonate metabolic process"/>
    <property type="evidence" value="ECO:0007669"/>
    <property type="project" value="TreeGrafter"/>
</dbReference>
<organism evidence="18 19">
    <name type="scientific">Anopheles merus</name>
    <name type="common">Mosquito</name>
    <dbReference type="NCBI Taxonomy" id="30066"/>
    <lineage>
        <taxon>Eukaryota</taxon>
        <taxon>Metazoa</taxon>
        <taxon>Ecdysozoa</taxon>
        <taxon>Arthropoda</taxon>
        <taxon>Hexapoda</taxon>
        <taxon>Insecta</taxon>
        <taxon>Pterygota</taxon>
        <taxon>Neoptera</taxon>
        <taxon>Endopterygota</taxon>
        <taxon>Diptera</taxon>
        <taxon>Nematocera</taxon>
        <taxon>Culicoidea</taxon>
        <taxon>Culicidae</taxon>
        <taxon>Anophelinae</taxon>
        <taxon>Anopheles</taxon>
    </lineage>
</organism>
<comment type="catalytic activity">
    <reaction evidence="13">
        <text>a 1,2-diacyl-sn-glycerol + H2O = a 2-acylglycerol + a fatty acid + H(+)</text>
        <dbReference type="Rhea" id="RHEA:33275"/>
        <dbReference type="ChEBI" id="CHEBI:15377"/>
        <dbReference type="ChEBI" id="CHEBI:15378"/>
        <dbReference type="ChEBI" id="CHEBI:17389"/>
        <dbReference type="ChEBI" id="CHEBI:17815"/>
        <dbReference type="ChEBI" id="CHEBI:28868"/>
        <dbReference type="EC" id="3.1.1.116"/>
    </reaction>
    <physiologicalReaction direction="left-to-right" evidence="13">
        <dbReference type="Rhea" id="RHEA:33276"/>
    </physiologicalReaction>
</comment>
<dbReference type="GO" id="GO:0032590">
    <property type="term" value="C:dendrite membrane"/>
    <property type="evidence" value="ECO:0007669"/>
    <property type="project" value="TreeGrafter"/>
</dbReference>
<evidence type="ECO:0000256" key="13">
    <source>
        <dbReference type="ARBA" id="ARBA00024531"/>
    </source>
</evidence>
<keyword evidence="10 16" id="KW-1133">Transmembrane helix</keyword>
<dbReference type="GO" id="GO:0045211">
    <property type="term" value="C:postsynaptic membrane"/>
    <property type="evidence" value="ECO:0007669"/>
    <property type="project" value="TreeGrafter"/>
</dbReference>
<feature type="domain" description="Fungal lipase-type" evidence="17">
    <location>
        <begin position="465"/>
        <end position="585"/>
    </location>
</feature>
<evidence type="ECO:0000256" key="12">
    <source>
        <dbReference type="ARBA" id="ARBA00023136"/>
    </source>
</evidence>
<dbReference type="PANTHER" id="PTHR45792">
    <property type="entry name" value="DIACYLGLYCEROL LIPASE HOMOLOG-RELATED"/>
    <property type="match status" value="1"/>
</dbReference>
<dbReference type="InterPro" id="IPR029058">
    <property type="entry name" value="AB_hydrolase_fold"/>
</dbReference>
<evidence type="ECO:0000256" key="9">
    <source>
        <dbReference type="ARBA" id="ARBA00022963"/>
    </source>
</evidence>
<feature type="region of interest" description="Disordered" evidence="15">
    <location>
        <begin position="946"/>
        <end position="976"/>
    </location>
</feature>
<evidence type="ECO:0000256" key="8">
    <source>
        <dbReference type="ARBA" id="ARBA00022837"/>
    </source>
</evidence>
<proteinExistence type="predicted"/>
<feature type="transmembrane region" description="Helical" evidence="16">
    <location>
        <begin position="85"/>
        <end position="110"/>
    </location>
</feature>
<evidence type="ECO:0000256" key="14">
    <source>
        <dbReference type="ARBA" id="ARBA00026104"/>
    </source>
</evidence>
<keyword evidence="11" id="KW-0443">Lipid metabolism</keyword>
<keyword evidence="19" id="KW-1185">Reference proteome</keyword>
<evidence type="ECO:0000256" key="16">
    <source>
        <dbReference type="SAM" id="Phobius"/>
    </source>
</evidence>
<dbReference type="GO" id="GO:0046872">
    <property type="term" value="F:metal ion binding"/>
    <property type="evidence" value="ECO:0007669"/>
    <property type="project" value="UniProtKB-KW"/>
</dbReference>
<evidence type="ECO:0000259" key="17">
    <source>
        <dbReference type="Pfam" id="PF01764"/>
    </source>
</evidence>
<evidence type="ECO:0000313" key="19">
    <source>
        <dbReference type="Proteomes" id="UP000075903"/>
    </source>
</evidence>
<evidence type="ECO:0000256" key="15">
    <source>
        <dbReference type="SAM" id="MobiDB-lite"/>
    </source>
</evidence>
<keyword evidence="5 16" id="KW-0812">Transmembrane</keyword>
<keyword evidence="3" id="KW-1003">Cell membrane</keyword>
<keyword evidence="9" id="KW-0442">Lipid degradation</keyword>
<comment type="cofactor">
    <cofactor evidence="1">
        <name>Ca(2+)</name>
        <dbReference type="ChEBI" id="CHEBI:29108"/>
    </cofactor>
</comment>
<feature type="transmembrane region" description="Helical" evidence="16">
    <location>
        <begin position="165"/>
        <end position="186"/>
    </location>
</feature>